<dbReference type="Proteomes" id="UP000308230">
    <property type="component" value="Unassembled WGS sequence"/>
</dbReference>
<evidence type="ECO:0000313" key="3">
    <source>
        <dbReference type="EMBL" id="TLS36275.1"/>
    </source>
</evidence>
<dbReference type="PANTHER" id="PTHR36432">
    <property type="match status" value="1"/>
</dbReference>
<accession>A0A5R9F992</accession>
<gene>
    <name evidence="3" type="ORF">FCL54_16715</name>
</gene>
<protein>
    <submittedName>
        <fullName evidence="3">AbrB/MazE/SpoVT family DNA-binding domain-containing protein</fullName>
    </submittedName>
</protein>
<dbReference type="PROSITE" id="PS51740">
    <property type="entry name" value="SPOVT_ABRB"/>
    <property type="match status" value="1"/>
</dbReference>
<sequence>MKSTGIVRKIDELGRIVIPMELRKVLQIMQRDPVEIYLEEDRIVLKKHSSGSECQLTGEVSPDNIVLGDGKLVLSKGSAVTLVKEIEKNLLAKA</sequence>
<dbReference type="Gene3D" id="2.10.260.10">
    <property type="match status" value="1"/>
</dbReference>
<proteinExistence type="predicted"/>
<keyword evidence="4" id="KW-1185">Reference proteome</keyword>
<comment type="caution">
    <text evidence="3">The sequence shown here is derived from an EMBL/GenBank/DDBJ whole genome shotgun (WGS) entry which is preliminary data.</text>
</comment>
<dbReference type="AlphaFoldDB" id="A0A5R9F992"/>
<dbReference type="InterPro" id="IPR007159">
    <property type="entry name" value="SpoVT-AbrB_dom"/>
</dbReference>
<evidence type="ECO:0000256" key="1">
    <source>
        <dbReference type="PROSITE-ProRule" id="PRU01076"/>
    </source>
</evidence>
<name>A0A5R9F992_9BACL</name>
<dbReference type="SUPFAM" id="SSF89447">
    <property type="entry name" value="AbrB/MazE/MraZ-like"/>
    <property type="match status" value="1"/>
</dbReference>
<dbReference type="InterPro" id="IPR037914">
    <property type="entry name" value="SpoVT-AbrB_sf"/>
</dbReference>
<dbReference type="GO" id="GO:0003677">
    <property type="term" value="F:DNA binding"/>
    <property type="evidence" value="ECO:0007669"/>
    <property type="project" value="UniProtKB-UniRule"/>
</dbReference>
<dbReference type="Pfam" id="PF18277">
    <property type="entry name" value="AbrB_C"/>
    <property type="match status" value="1"/>
</dbReference>
<dbReference type="InterPro" id="IPR040678">
    <property type="entry name" value="AbrB_C"/>
</dbReference>
<feature type="domain" description="SpoVT-AbrB" evidence="2">
    <location>
        <begin position="5"/>
        <end position="50"/>
    </location>
</feature>
<keyword evidence="1 3" id="KW-0238">DNA-binding</keyword>
<dbReference type="EMBL" id="SWLG01000012">
    <property type="protein sequence ID" value="TLS36275.1"/>
    <property type="molecule type" value="Genomic_DNA"/>
</dbReference>
<dbReference type="SMART" id="SM00966">
    <property type="entry name" value="SpoVT_AbrB"/>
    <property type="match status" value="1"/>
</dbReference>
<reference evidence="3 4" key="1">
    <citation type="submission" date="2019-04" db="EMBL/GenBank/DDBJ databases">
        <title>Bacillus caeni sp. nov., a bacterium isolated from mangrove sediment.</title>
        <authorList>
            <person name="Huang H."/>
            <person name="Mo K."/>
            <person name="Hu Y."/>
        </authorList>
    </citation>
    <scope>NUCLEOTIDE SEQUENCE [LARGE SCALE GENOMIC DNA]</scope>
    <source>
        <strain evidence="3 4">HB172195</strain>
    </source>
</reference>
<dbReference type="InterPro" id="IPR052731">
    <property type="entry name" value="B_subtilis_Trans_State_Reg"/>
</dbReference>
<dbReference type="OrthoDB" id="9782993at2"/>
<evidence type="ECO:0000313" key="4">
    <source>
        <dbReference type="Proteomes" id="UP000308230"/>
    </source>
</evidence>
<dbReference type="Pfam" id="PF04014">
    <property type="entry name" value="MazE_antitoxin"/>
    <property type="match status" value="1"/>
</dbReference>
<dbReference type="RefSeq" id="WP_138127885.1">
    <property type="nucleotide sequence ID" value="NZ_SWLG01000012.1"/>
</dbReference>
<dbReference type="PANTHER" id="PTHR36432:SF4">
    <property type="entry name" value="TRANSITION STATE REGULATOR ABH-RELATED"/>
    <property type="match status" value="1"/>
</dbReference>
<evidence type="ECO:0000259" key="2">
    <source>
        <dbReference type="PROSITE" id="PS51740"/>
    </source>
</evidence>
<organism evidence="3 4">
    <name type="scientific">Exobacillus caeni</name>
    <dbReference type="NCBI Taxonomy" id="2574798"/>
    <lineage>
        <taxon>Bacteria</taxon>
        <taxon>Bacillati</taxon>
        <taxon>Bacillota</taxon>
        <taxon>Bacilli</taxon>
        <taxon>Bacillales</taxon>
        <taxon>Guptibacillaceae</taxon>
        <taxon>Exobacillus</taxon>
    </lineage>
</organism>